<feature type="non-terminal residue" evidence="4">
    <location>
        <position position="166"/>
    </location>
</feature>
<name>K5WXZ8_AGABU</name>
<keyword evidence="2" id="KW-0539">Nucleus</keyword>
<dbReference type="PROSITE" id="PS00354">
    <property type="entry name" value="HMGI_Y"/>
    <property type="match status" value="1"/>
</dbReference>
<protein>
    <submittedName>
        <fullName evidence="4">Uncharacterized protein</fullName>
    </submittedName>
</protein>
<keyword evidence="5" id="KW-1185">Reference proteome</keyword>
<feature type="compositionally biased region" description="Polar residues" evidence="3">
    <location>
        <begin position="138"/>
        <end position="166"/>
    </location>
</feature>
<dbReference type="HOGENOM" id="CLU_1606558_0_0_1"/>
<feature type="compositionally biased region" description="Basic residues" evidence="3">
    <location>
        <begin position="28"/>
        <end position="43"/>
    </location>
</feature>
<dbReference type="Proteomes" id="UP000008493">
    <property type="component" value="Unassembled WGS sequence"/>
</dbReference>
<evidence type="ECO:0000313" key="4">
    <source>
        <dbReference type="EMBL" id="EKM75683.1"/>
    </source>
</evidence>
<feature type="compositionally biased region" description="Polar residues" evidence="3">
    <location>
        <begin position="71"/>
        <end position="81"/>
    </location>
</feature>
<evidence type="ECO:0000256" key="1">
    <source>
        <dbReference type="ARBA" id="ARBA00004123"/>
    </source>
</evidence>
<dbReference type="GO" id="GO:0006355">
    <property type="term" value="P:regulation of DNA-templated transcription"/>
    <property type="evidence" value="ECO:0007669"/>
    <property type="project" value="InterPro"/>
</dbReference>
<dbReference type="KEGG" id="abp:AGABI1DRAFT116275"/>
<accession>K5WXZ8</accession>
<feature type="region of interest" description="Disordered" evidence="3">
    <location>
        <begin position="1"/>
        <end position="166"/>
    </location>
</feature>
<dbReference type="EMBL" id="JH971410">
    <property type="protein sequence ID" value="EKM75683.1"/>
    <property type="molecule type" value="Genomic_DNA"/>
</dbReference>
<proteinExistence type="predicted"/>
<dbReference type="GO" id="GO:0005634">
    <property type="term" value="C:nucleus"/>
    <property type="evidence" value="ECO:0007669"/>
    <property type="project" value="UniProtKB-SubCell"/>
</dbReference>
<evidence type="ECO:0000313" key="5">
    <source>
        <dbReference type="Proteomes" id="UP000008493"/>
    </source>
</evidence>
<dbReference type="InterPro" id="IPR000637">
    <property type="entry name" value="HMGI/Y_DNA-bd_CS"/>
</dbReference>
<reference evidence="5" key="1">
    <citation type="journal article" date="2012" name="Proc. Natl. Acad. Sci. U.S.A.">
        <title>Genome sequence of the button mushroom Agaricus bisporus reveals mechanisms governing adaptation to a humic-rich ecological niche.</title>
        <authorList>
            <person name="Morin E."/>
            <person name="Kohler A."/>
            <person name="Baker A.R."/>
            <person name="Foulongne-Oriol M."/>
            <person name="Lombard V."/>
            <person name="Nagy L.G."/>
            <person name="Ohm R.A."/>
            <person name="Patyshakuliyeva A."/>
            <person name="Brun A."/>
            <person name="Aerts A.L."/>
            <person name="Bailey A.M."/>
            <person name="Billette C."/>
            <person name="Coutinho P.M."/>
            <person name="Deakin G."/>
            <person name="Doddapaneni H."/>
            <person name="Floudas D."/>
            <person name="Grimwood J."/>
            <person name="Hilden K."/>
            <person name="Kuees U."/>
            <person name="LaButti K.M."/>
            <person name="Lapidus A."/>
            <person name="Lindquist E.A."/>
            <person name="Lucas S.M."/>
            <person name="Murat C."/>
            <person name="Riley R.W."/>
            <person name="Salamov A.A."/>
            <person name="Schmutz J."/>
            <person name="Subramanian V."/>
            <person name="Woesten H.A.B."/>
            <person name="Xu J."/>
            <person name="Eastwood D.C."/>
            <person name="Foster G.D."/>
            <person name="Sonnenberg A.S."/>
            <person name="Cullen D."/>
            <person name="de Vries R.P."/>
            <person name="Lundell T."/>
            <person name="Hibbett D.S."/>
            <person name="Henrissat B."/>
            <person name="Burton K.S."/>
            <person name="Kerrigan R.W."/>
            <person name="Challen M.P."/>
            <person name="Grigoriev I.V."/>
            <person name="Martin F."/>
        </authorList>
    </citation>
    <scope>NUCLEOTIDE SEQUENCE [LARGE SCALE GENOMIC DNA]</scope>
    <source>
        <strain evidence="5">JB137-S8 / ATCC MYA-4627 / FGSC 10392</strain>
    </source>
</reference>
<dbReference type="GeneID" id="18825035"/>
<comment type="subcellular location">
    <subcellularLocation>
        <location evidence="1">Nucleus</location>
    </subcellularLocation>
</comment>
<dbReference type="AlphaFoldDB" id="K5WXZ8"/>
<gene>
    <name evidence="4" type="ORF">AGABI1DRAFT_116275</name>
</gene>
<feature type="compositionally biased region" description="Low complexity" evidence="3">
    <location>
        <begin position="107"/>
        <end position="120"/>
    </location>
</feature>
<evidence type="ECO:0000256" key="3">
    <source>
        <dbReference type="SAM" id="MobiDB-lite"/>
    </source>
</evidence>
<evidence type="ECO:0000256" key="2">
    <source>
        <dbReference type="ARBA" id="ARBA00023242"/>
    </source>
</evidence>
<sequence>PTADPADQLAGPCGSSPITPTPPIPTTKRGRGRPKGSKNKKKGGSCTNEEEPGLSCQGPGRPRGSGHRQAAQASHSQSVGSKTFPPAVTVVEPQTLPATKPTPHPIANNTATHSSTSNSSRLPEHEHNTESAKFITGTAKSSQTSPLSTIPATSPTQLSGSLQAAP</sequence>
<dbReference type="InParanoid" id="K5WXZ8"/>
<dbReference type="RefSeq" id="XP_007333742.1">
    <property type="nucleotide sequence ID" value="XM_007333680.1"/>
</dbReference>
<organism evidence="4 5">
    <name type="scientific">Agaricus bisporus var. burnettii (strain JB137-S8 / ATCC MYA-4627 / FGSC 10392)</name>
    <name type="common">White button mushroom</name>
    <dbReference type="NCBI Taxonomy" id="597362"/>
    <lineage>
        <taxon>Eukaryota</taxon>
        <taxon>Fungi</taxon>
        <taxon>Dikarya</taxon>
        <taxon>Basidiomycota</taxon>
        <taxon>Agaricomycotina</taxon>
        <taxon>Agaricomycetes</taxon>
        <taxon>Agaricomycetidae</taxon>
        <taxon>Agaricales</taxon>
        <taxon>Agaricineae</taxon>
        <taxon>Agaricaceae</taxon>
        <taxon>Agaricus</taxon>
    </lineage>
</organism>